<dbReference type="eggNOG" id="COG3216">
    <property type="taxonomic scope" value="Bacteria"/>
</dbReference>
<feature type="transmembrane region" description="Helical" evidence="1">
    <location>
        <begin position="71"/>
        <end position="90"/>
    </location>
</feature>
<gene>
    <name evidence="3" type="ordered locus">Oter_3294</name>
</gene>
<dbReference type="Proteomes" id="UP000007013">
    <property type="component" value="Chromosome"/>
</dbReference>
<dbReference type="AlphaFoldDB" id="B1ZTB9"/>
<keyword evidence="4" id="KW-1185">Reference proteome</keyword>
<evidence type="ECO:0000313" key="4">
    <source>
        <dbReference type="Proteomes" id="UP000007013"/>
    </source>
</evidence>
<feature type="transmembrane region" description="Helical" evidence="1">
    <location>
        <begin position="128"/>
        <end position="147"/>
    </location>
</feature>
<proteinExistence type="predicted"/>
<dbReference type="PANTHER" id="PTHR40547">
    <property type="entry name" value="SLL0298 PROTEIN"/>
    <property type="match status" value="1"/>
</dbReference>
<name>B1ZTB9_OPITP</name>
<dbReference type="RefSeq" id="WP_012376102.1">
    <property type="nucleotide sequence ID" value="NC_010571.1"/>
</dbReference>
<evidence type="ECO:0000256" key="1">
    <source>
        <dbReference type="SAM" id="Phobius"/>
    </source>
</evidence>
<accession>B1ZTB9</accession>
<evidence type="ECO:0000313" key="3">
    <source>
        <dbReference type="EMBL" id="ACB76573.1"/>
    </source>
</evidence>
<sequence>MHQHHLSRKRLRGGFLHSWLGDRLLAKELWLPTHNSLARAWLVGFIITVIPFLPGQVLLACIACLLIRGNLLLGIALQFLSSPLTAPVHLPTAYFLGELVRGRDPVEVWHHISTAPRDLATGSGVESLYLGALILGVVGGLLGYAIIHHTWRMPHRKLRPPEPKNPVV</sequence>
<protein>
    <recommendedName>
        <fullName evidence="2">DUF2062 domain-containing protein</fullName>
    </recommendedName>
</protein>
<keyword evidence="1" id="KW-1133">Transmembrane helix</keyword>
<keyword evidence="1" id="KW-0812">Transmembrane</keyword>
<dbReference type="PANTHER" id="PTHR40547:SF1">
    <property type="entry name" value="SLL0298 PROTEIN"/>
    <property type="match status" value="1"/>
</dbReference>
<reference evidence="3 4" key="1">
    <citation type="journal article" date="2011" name="J. Bacteriol.">
        <title>Genome sequence of the verrucomicrobium Opitutus terrae PB90-1, an abundant inhabitant of rice paddy soil ecosystems.</title>
        <authorList>
            <person name="van Passel M.W."/>
            <person name="Kant R."/>
            <person name="Palva A."/>
            <person name="Copeland A."/>
            <person name="Lucas S."/>
            <person name="Lapidus A."/>
            <person name="Glavina del Rio T."/>
            <person name="Pitluck S."/>
            <person name="Goltsman E."/>
            <person name="Clum A."/>
            <person name="Sun H."/>
            <person name="Schmutz J."/>
            <person name="Larimer F.W."/>
            <person name="Land M.L."/>
            <person name="Hauser L."/>
            <person name="Kyrpides N."/>
            <person name="Mikhailova N."/>
            <person name="Richardson P.P."/>
            <person name="Janssen P.H."/>
            <person name="de Vos W.M."/>
            <person name="Smidt H."/>
        </authorList>
    </citation>
    <scope>NUCLEOTIDE SEQUENCE [LARGE SCALE GENOMIC DNA]</scope>
    <source>
        <strain evidence="4">DSM 11246 / JCM 15787 / PB90-1</strain>
    </source>
</reference>
<organism evidence="3 4">
    <name type="scientific">Opitutus terrae (strain DSM 11246 / JCM 15787 / PB90-1)</name>
    <dbReference type="NCBI Taxonomy" id="452637"/>
    <lineage>
        <taxon>Bacteria</taxon>
        <taxon>Pseudomonadati</taxon>
        <taxon>Verrucomicrobiota</taxon>
        <taxon>Opitutia</taxon>
        <taxon>Opitutales</taxon>
        <taxon>Opitutaceae</taxon>
        <taxon>Opitutus</taxon>
    </lineage>
</organism>
<feature type="transmembrane region" description="Helical" evidence="1">
    <location>
        <begin position="40"/>
        <end position="66"/>
    </location>
</feature>
<dbReference type="STRING" id="452637.Oter_3294"/>
<dbReference type="HOGENOM" id="CLU_1584830_0_0_0"/>
<dbReference type="Pfam" id="PF09835">
    <property type="entry name" value="DUF2062"/>
    <property type="match status" value="1"/>
</dbReference>
<evidence type="ECO:0000259" key="2">
    <source>
        <dbReference type="Pfam" id="PF09835"/>
    </source>
</evidence>
<keyword evidence="1" id="KW-0472">Membrane</keyword>
<dbReference type="KEGG" id="ote:Oter_3294"/>
<dbReference type="EMBL" id="CP001032">
    <property type="protein sequence ID" value="ACB76573.1"/>
    <property type="molecule type" value="Genomic_DNA"/>
</dbReference>
<feature type="domain" description="DUF2062" evidence="2">
    <location>
        <begin position="19"/>
        <end position="157"/>
    </location>
</feature>
<dbReference type="InterPro" id="IPR018639">
    <property type="entry name" value="DUF2062"/>
</dbReference>